<accession>A0ABP1GA47</accession>
<evidence type="ECO:0000259" key="4">
    <source>
        <dbReference type="Pfam" id="PF00291"/>
    </source>
</evidence>
<dbReference type="InterPro" id="IPR001926">
    <property type="entry name" value="TrpB-like_PALP"/>
</dbReference>
<comment type="cofactor">
    <cofactor evidence="1">
        <name>pyridoxal 5'-phosphate</name>
        <dbReference type="ChEBI" id="CHEBI:597326"/>
    </cofactor>
</comment>
<dbReference type="Gene3D" id="3.40.50.1100">
    <property type="match status" value="2"/>
</dbReference>
<evidence type="ECO:0000256" key="1">
    <source>
        <dbReference type="ARBA" id="ARBA00001933"/>
    </source>
</evidence>
<dbReference type="InterPro" id="IPR036052">
    <property type="entry name" value="TrpB-like_PALP_sf"/>
</dbReference>
<keyword evidence="3" id="KW-0456">Lyase</keyword>
<name>A0ABP1GA47_9CHLO</name>
<dbReference type="Proteomes" id="UP001497392">
    <property type="component" value="Unassembled WGS sequence"/>
</dbReference>
<feature type="domain" description="Tryptophan synthase beta chain-like PALP" evidence="4">
    <location>
        <begin position="4"/>
        <end position="271"/>
    </location>
</feature>
<evidence type="ECO:0000313" key="6">
    <source>
        <dbReference type="Proteomes" id="UP001497392"/>
    </source>
</evidence>
<dbReference type="EMBL" id="CAXHTA020000019">
    <property type="protein sequence ID" value="CAL5228972.1"/>
    <property type="molecule type" value="Genomic_DNA"/>
</dbReference>
<dbReference type="Pfam" id="PF00291">
    <property type="entry name" value="PALP"/>
    <property type="match status" value="1"/>
</dbReference>
<keyword evidence="6" id="KW-1185">Reference proteome</keyword>
<evidence type="ECO:0000256" key="3">
    <source>
        <dbReference type="ARBA" id="ARBA00023239"/>
    </source>
</evidence>
<dbReference type="SUPFAM" id="SSF53686">
    <property type="entry name" value="Tryptophan synthase beta subunit-like PLP-dependent enzymes"/>
    <property type="match status" value="1"/>
</dbReference>
<dbReference type="InterPro" id="IPR050147">
    <property type="entry name" value="Ser/Thr_Dehydratase"/>
</dbReference>
<comment type="caution">
    <text evidence="5">The sequence shown here is derived from an EMBL/GenBank/DDBJ whole genome shotgun (WGS) entry which is preliminary data.</text>
</comment>
<dbReference type="PANTHER" id="PTHR48078:SF6">
    <property type="entry name" value="L-THREONINE DEHYDRATASE CATABOLIC TDCB"/>
    <property type="match status" value="1"/>
</dbReference>
<keyword evidence="2" id="KW-0663">Pyridoxal phosphate</keyword>
<sequence>MRSEAVQVTKSFKLRGATNKVASLPSETCRIVTCSSGNHALAVLHACQPSSTCPHIQPVIYLPSTASARKRRKLQDAGASLKLFGDDVVDTEREARRVAVKQGIPYISPYNDLQISGGQGTIACELLAQLQPQSLDAVFVPVGGGGLISGIASVLAAYTPKVTVVGCQPENSCVMADSVRAGTIITSSSSPTLSEGTAGGIETDSITFGPCAELVDEWITVSEREIASALLGISNDESCGPVEGAAAMAMACFIKERKKYTGKSIVIICCGGNTGEETLATAARILG</sequence>
<organism evidence="5 6">
    <name type="scientific">Coccomyxa viridis</name>
    <dbReference type="NCBI Taxonomy" id="1274662"/>
    <lineage>
        <taxon>Eukaryota</taxon>
        <taxon>Viridiplantae</taxon>
        <taxon>Chlorophyta</taxon>
        <taxon>core chlorophytes</taxon>
        <taxon>Trebouxiophyceae</taxon>
        <taxon>Trebouxiophyceae incertae sedis</taxon>
        <taxon>Coccomyxaceae</taxon>
        <taxon>Coccomyxa</taxon>
    </lineage>
</organism>
<evidence type="ECO:0000256" key="2">
    <source>
        <dbReference type="ARBA" id="ARBA00022898"/>
    </source>
</evidence>
<gene>
    <name evidence="5" type="primary">g12205</name>
    <name evidence="5" type="ORF">VP750_LOCUS10878</name>
</gene>
<evidence type="ECO:0000313" key="5">
    <source>
        <dbReference type="EMBL" id="CAL5228972.1"/>
    </source>
</evidence>
<protein>
    <submittedName>
        <fullName evidence="5">G12205 protein</fullName>
    </submittedName>
</protein>
<proteinExistence type="predicted"/>
<reference evidence="5 6" key="1">
    <citation type="submission" date="2024-06" db="EMBL/GenBank/DDBJ databases">
        <authorList>
            <person name="Kraege A."/>
            <person name="Thomma B."/>
        </authorList>
    </citation>
    <scope>NUCLEOTIDE SEQUENCE [LARGE SCALE GENOMIC DNA]</scope>
</reference>
<dbReference type="PANTHER" id="PTHR48078">
    <property type="entry name" value="THREONINE DEHYDRATASE, MITOCHONDRIAL-RELATED"/>
    <property type="match status" value="1"/>
</dbReference>